<evidence type="ECO:0000313" key="2">
    <source>
        <dbReference type="Proteomes" id="UP001456344"/>
    </source>
</evidence>
<keyword evidence="2" id="KW-1185">Reference proteome</keyword>
<proteinExistence type="predicted"/>
<dbReference type="EC" id="3.5.1.25" evidence="1"/>
<gene>
    <name evidence="1" type="primary">nagA</name>
    <name evidence="1" type="ORF">LCL61_21320</name>
</gene>
<sequence length="382" mass="39508">MKRLGVAGALVGGNYRAGDVEIDEDSGRVAAVGLSSPGRGLAIPGLIDLQINGFAGVDFLTADTGDHVRAGIALARTGVVAYQPTLITDRPDRTLGAIATAGKAQGVPGGARVLGVHLEGPFLSPERPGTHPVEYLRAPDLTLAQRLLDAGPVTQLTLAPELPGAVELVDLCVRSGVLVSCGHSDATAAATHAAIDHGARLITHLFDAMRPFTHRDPGIVGAALTRREVTIGLIADPSHLAPEAIHLAFQAAADRIILVTDDLAAGGCPDGHYRLGSVDFAVSDGVARRADGTLVGTTITLLDAVRHACDVGIATEAAVNAATRTPARLYPGADIGLLRPGDRADVLVLDEAMRLLSIFHRGIPVDHQAPASSRTKERGRSS</sequence>
<evidence type="ECO:0000313" key="1">
    <source>
        <dbReference type="EMBL" id="WYW18086.1"/>
    </source>
</evidence>
<keyword evidence="1" id="KW-0378">Hydrolase</keyword>
<reference evidence="1" key="1">
    <citation type="submission" date="2023-10" db="EMBL/GenBank/DDBJ databases">
        <title>Whole genome sequencing of actinobacterial strain Amycolatopsis sp. (BCA-696) identifies the underlying plant growth-promoting genes.</title>
        <authorList>
            <person name="Gandham P."/>
            <person name="Vadla N."/>
            <person name="Saji A."/>
            <person name="Srinivas V."/>
            <person name="Ruperao P."/>
            <person name="Selvanayagam S."/>
            <person name="Saxena R.K."/>
            <person name="Rathore A."/>
            <person name="Gopalakrishnan S."/>
            <person name="Thakur V."/>
        </authorList>
    </citation>
    <scope>NUCLEOTIDE SEQUENCE</scope>
    <source>
        <strain evidence="1">BCA-696</strain>
    </source>
</reference>
<dbReference type="Proteomes" id="UP001456344">
    <property type="component" value="Chromosome"/>
</dbReference>
<protein>
    <submittedName>
        <fullName evidence="1">N-acetylglucosamine-6-phosphate deacetylase</fullName>
        <ecNumber evidence="1">3.5.1.25</ecNumber>
    </submittedName>
</protein>
<accession>A0ACD5BFD4</accession>
<dbReference type="EMBL" id="CP150484">
    <property type="protein sequence ID" value="WYW18086.1"/>
    <property type="molecule type" value="Genomic_DNA"/>
</dbReference>
<name>A0ACD5BFD4_9PSEU</name>
<organism evidence="1 2">
    <name type="scientific">Amycolatopsis coloradensis</name>
    <dbReference type="NCBI Taxonomy" id="76021"/>
    <lineage>
        <taxon>Bacteria</taxon>
        <taxon>Bacillati</taxon>
        <taxon>Actinomycetota</taxon>
        <taxon>Actinomycetes</taxon>
        <taxon>Pseudonocardiales</taxon>
        <taxon>Pseudonocardiaceae</taxon>
        <taxon>Amycolatopsis</taxon>
    </lineage>
</organism>